<evidence type="ECO:0000313" key="3">
    <source>
        <dbReference type="Proteomes" id="UP001066276"/>
    </source>
</evidence>
<accession>A0AAV7MD99</accession>
<name>A0AAV7MD99_PLEWA</name>
<dbReference type="AlphaFoldDB" id="A0AAV7MD99"/>
<evidence type="ECO:0000256" key="1">
    <source>
        <dbReference type="SAM" id="MobiDB-lite"/>
    </source>
</evidence>
<reference evidence="2" key="1">
    <citation type="journal article" date="2022" name="bioRxiv">
        <title>Sequencing and chromosome-scale assembly of the giantPleurodeles waltlgenome.</title>
        <authorList>
            <person name="Brown T."/>
            <person name="Elewa A."/>
            <person name="Iarovenko S."/>
            <person name="Subramanian E."/>
            <person name="Araus A.J."/>
            <person name="Petzold A."/>
            <person name="Susuki M."/>
            <person name="Suzuki K.-i.T."/>
            <person name="Hayashi T."/>
            <person name="Toyoda A."/>
            <person name="Oliveira C."/>
            <person name="Osipova E."/>
            <person name="Leigh N.D."/>
            <person name="Simon A."/>
            <person name="Yun M.H."/>
        </authorList>
    </citation>
    <scope>NUCLEOTIDE SEQUENCE</scope>
    <source>
        <strain evidence="2">20211129_DDA</strain>
        <tissue evidence="2">Liver</tissue>
    </source>
</reference>
<feature type="region of interest" description="Disordered" evidence="1">
    <location>
        <begin position="43"/>
        <end position="81"/>
    </location>
</feature>
<gene>
    <name evidence="2" type="ORF">NDU88_006796</name>
</gene>
<feature type="compositionally biased region" description="Basic and acidic residues" evidence="1">
    <location>
        <begin position="44"/>
        <end position="59"/>
    </location>
</feature>
<dbReference type="Proteomes" id="UP001066276">
    <property type="component" value="Chromosome 10"/>
</dbReference>
<protein>
    <submittedName>
        <fullName evidence="2">Uncharacterized protein</fullName>
    </submittedName>
</protein>
<sequence length="178" mass="19880">MKLAMRWTCHLIKTRRPLLALRLTRDEAFLLFRPCPGFKRRPAQRSEAESVAAHDERCGKSRGAAARSGANTGPDWERKTTRQNMFTPSLPALSSLSSGWLPAPPSSCLLSFPEDAGESERCQQFSPKPLRPKNRAPTHLGNARWETQESGPAHVCLFGRDGLDTRQTARPRQDCGRT</sequence>
<evidence type="ECO:0000313" key="2">
    <source>
        <dbReference type="EMBL" id="KAJ1101731.1"/>
    </source>
</evidence>
<feature type="region of interest" description="Disordered" evidence="1">
    <location>
        <begin position="122"/>
        <end position="178"/>
    </location>
</feature>
<organism evidence="2 3">
    <name type="scientific">Pleurodeles waltl</name>
    <name type="common">Iberian ribbed newt</name>
    <dbReference type="NCBI Taxonomy" id="8319"/>
    <lineage>
        <taxon>Eukaryota</taxon>
        <taxon>Metazoa</taxon>
        <taxon>Chordata</taxon>
        <taxon>Craniata</taxon>
        <taxon>Vertebrata</taxon>
        <taxon>Euteleostomi</taxon>
        <taxon>Amphibia</taxon>
        <taxon>Batrachia</taxon>
        <taxon>Caudata</taxon>
        <taxon>Salamandroidea</taxon>
        <taxon>Salamandridae</taxon>
        <taxon>Pleurodelinae</taxon>
        <taxon>Pleurodeles</taxon>
    </lineage>
</organism>
<keyword evidence="3" id="KW-1185">Reference proteome</keyword>
<proteinExistence type="predicted"/>
<dbReference type="EMBL" id="JANPWB010000014">
    <property type="protein sequence ID" value="KAJ1101731.1"/>
    <property type="molecule type" value="Genomic_DNA"/>
</dbReference>
<feature type="compositionally biased region" description="Low complexity" evidence="1">
    <location>
        <begin position="61"/>
        <end position="70"/>
    </location>
</feature>
<comment type="caution">
    <text evidence="2">The sequence shown here is derived from an EMBL/GenBank/DDBJ whole genome shotgun (WGS) entry which is preliminary data.</text>
</comment>